<reference evidence="4" key="1">
    <citation type="submission" date="2012-11" db="EMBL/GenBank/DDBJ databases">
        <title>Permanent draft genomes of Rhodopirellula europaea strain SH398 and 6C.</title>
        <authorList>
            <person name="Richter M."/>
            <person name="Richter-Heitmann T."/>
            <person name="Frank C."/>
            <person name="Harder J."/>
            <person name="Glockner F.O."/>
        </authorList>
    </citation>
    <scope>NUCLEOTIDE SEQUENCE</scope>
    <source>
        <strain evidence="4">6C</strain>
    </source>
</reference>
<feature type="non-terminal residue" evidence="4">
    <location>
        <position position="422"/>
    </location>
</feature>
<feature type="region of interest" description="Disordered" evidence="2">
    <location>
        <begin position="133"/>
        <end position="154"/>
    </location>
</feature>
<dbReference type="Gene3D" id="1.10.443.10">
    <property type="entry name" value="Intergrase catalytic core"/>
    <property type="match status" value="1"/>
</dbReference>
<accession>M2AG18</accession>
<dbReference type="SUPFAM" id="SSF56349">
    <property type="entry name" value="DNA breaking-rejoining enzymes"/>
    <property type="match status" value="1"/>
</dbReference>
<reference evidence="4" key="2">
    <citation type="journal article" date="2013" name="Mar. Genomics">
        <title>Expression of sulfatases in Rhodopirellula baltica and the diversity of sulfatases in the genus Rhodopirellula.</title>
        <authorList>
            <person name="Wegner C.E."/>
            <person name="Richter-Heitmann T."/>
            <person name="Klindworth A."/>
            <person name="Klockow C."/>
            <person name="Richter M."/>
            <person name="Achstetter T."/>
            <person name="Glockner F.O."/>
            <person name="Harder J."/>
        </authorList>
    </citation>
    <scope>NUCLEOTIDE SEQUENCE [LARGE SCALE GENOMIC DNA]</scope>
    <source>
        <strain evidence="4">6C</strain>
    </source>
</reference>
<dbReference type="EMBL" id="ANMO01000137">
    <property type="protein sequence ID" value="EMB16045.1"/>
    <property type="molecule type" value="Genomic_DNA"/>
</dbReference>
<dbReference type="InterPro" id="IPR011010">
    <property type="entry name" value="DNA_brk_join_enz"/>
</dbReference>
<dbReference type="GO" id="GO:0006310">
    <property type="term" value="P:DNA recombination"/>
    <property type="evidence" value="ECO:0007669"/>
    <property type="project" value="UniProtKB-KW"/>
</dbReference>
<evidence type="ECO:0000256" key="2">
    <source>
        <dbReference type="SAM" id="MobiDB-lite"/>
    </source>
</evidence>
<dbReference type="CDD" id="cd00397">
    <property type="entry name" value="DNA_BRE_C"/>
    <property type="match status" value="1"/>
</dbReference>
<gene>
    <name evidence="4" type="ORF">RE6C_03211</name>
</gene>
<evidence type="ECO:0000259" key="3">
    <source>
        <dbReference type="PROSITE" id="PS51898"/>
    </source>
</evidence>
<protein>
    <submittedName>
        <fullName evidence="4">Site-specific recombinase, phage integrase family protein</fullName>
    </submittedName>
</protein>
<comment type="caution">
    <text evidence="4">The sequence shown here is derived from an EMBL/GenBank/DDBJ whole genome shotgun (WGS) entry which is preliminary data.</text>
</comment>
<dbReference type="PROSITE" id="PS51898">
    <property type="entry name" value="TYR_RECOMBINASE"/>
    <property type="match status" value="1"/>
</dbReference>
<organism evidence="4 5">
    <name type="scientific">Rhodopirellula europaea 6C</name>
    <dbReference type="NCBI Taxonomy" id="1263867"/>
    <lineage>
        <taxon>Bacteria</taxon>
        <taxon>Pseudomonadati</taxon>
        <taxon>Planctomycetota</taxon>
        <taxon>Planctomycetia</taxon>
        <taxon>Pirellulales</taxon>
        <taxon>Pirellulaceae</taxon>
        <taxon>Rhodopirellula</taxon>
    </lineage>
</organism>
<dbReference type="InterPro" id="IPR002104">
    <property type="entry name" value="Integrase_catalytic"/>
</dbReference>
<dbReference type="AlphaFoldDB" id="M2AG18"/>
<feature type="domain" description="Tyr recombinase" evidence="3">
    <location>
        <begin position="158"/>
        <end position="367"/>
    </location>
</feature>
<dbReference type="Proteomes" id="UP000011529">
    <property type="component" value="Unassembled WGS sequence"/>
</dbReference>
<sequence length="422" mass="47705">MKELTNRAELVRARILSPEQDKISEHQKTTVSEHIGAYIDYQQSRGRNRDHVNTYESRLLRSAQECGFRWLSDLNADRLERWLSSLTELPKDADENSEPRLVSASVYNGFVEAWVAFGNWMIGKRVNGRRSNMNGEKRMLTNPFDGMGKRDKNQDRRRIARALTEDELHRLFAAAKTRPVIAAETVRRGPNKGKRMIKLSDSRRRELEKLGEERALIYKTAVLTGLRKSELRSLVVSDLSFGDVPFVKLQHKNEKNRQGSTLALRADLAAELQRWTKGKERSDKVFRVPSSFLEILDRDMEAAGIPKVDEDGRVAHLHALRHSFGTHLSKAGVSPRVTQAAMRHSNINLTMGTYTDARLLDTAAAVEALPSFDGDAGVQSNRKQRPNCDAPHDAPTTGLRRHLESSPDHSVGNADDGKFRPR</sequence>
<evidence type="ECO:0000313" key="5">
    <source>
        <dbReference type="Proteomes" id="UP000011529"/>
    </source>
</evidence>
<name>M2AG18_9BACT</name>
<keyword evidence="5" id="KW-1185">Reference proteome</keyword>
<feature type="region of interest" description="Disordered" evidence="2">
    <location>
        <begin position="373"/>
        <end position="422"/>
    </location>
</feature>
<dbReference type="GO" id="GO:0015074">
    <property type="term" value="P:DNA integration"/>
    <property type="evidence" value="ECO:0007669"/>
    <property type="project" value="InterPro"/>
</dbReference>
<evidence type="ECO:0000313" key="4">
    <source>
        <dbReference type="EMBL" id="EMB16045.1"/>
    </source>
</evidence>
<keyword evidence="1" id="KW-0233">DNA recombination</keyword>
<dbReference type="InterPro" id="IPR013762">
    <property type="entry name" value="Integrase-like_cat_sf"/>
</dbReference>
<dbReference type="GO" id="GO:0003677">
    <property type="term" value="F:DNA binding"/>
    <property type="evidence" value="ECO:0007669"/>
    <property type="project" value="InterPro"/>
</dbReference>
<proteinExistence type="predicted"/>
<dbReference type="InterPro" id="IPR050090">
    <property type="entry name" value="Tyrosine_recombinase_XerCD"/>
</dbReference>
<evidence type="ECO:0000256" key="1">
    <source>
        <dbReference type="ARBA" id="ARBA00023172"/>
    </source>
</evidence>
<dbReference type="PANTHER" id="PTHR30349:SF64">
    <property type="entry name" value="PROPHAGE INTEGRASE INTD-RELATED"/>
    <property type="match status" value="1"/>
</dbReference>
<dbReference type="Pfam" id="PF00589">
    <property type="entry name" value="Phage_integrase"/>
    <property type="match status" value="1"/>
</dbReference>
<dbReference type="PANTHER" id="PTHR30349">
    <property type="entry name" value="PHAGE INTEGRASE-RELATED"/>
    <property type="match status" value="1"/>
</dbReference>